<accession>A0AAD4CE09</accession>
<keyword evidence="2" id="KW-1185">Reference proteome</keyword>
<evidence type="ECO:0000313" key="2">
    <source>
        <dbReference type="Proteomes" id="UP001194746"/>
    </source>
</evidence>
<dbReference type="AlphaFoldDB" id="A0AAD4CE09"/>
<comment type="caution">
    <text evidence="1">The sequence shown here is derived from an EMBL/GenBank/DDBJ whole genome shotgun (WGS) entry which is preliminary data.</text>
</comment>
<dbReference type="EMBL" id="VCAU01000119">
    <property type="protein sequence ID" value="KAF9884543.1"/>
    <property type="molecule type" value="Genomic_DNA"/>
</dbReference>
<gene>
    <name evidence="1" type="ORF">FE257_001488</name>
</gene>
<sequence>MLDKTLPVNYPAEPIFDITEDWYMDVEGSRPSKLLVDLEAIRLLYNPLPHGLPTVDKDLLILMAAWSGNIDRYIRLRRPKMQGYEIPCVIRGIHNHPLFSKWWSLQPDSVSMHIRQVINARSIMSNDLPWLHETTPDSHLPVLIWYPQCAGEETYEELACRRPSMIPQIARASIHADY</sequence>
<organism evidence="1 2">
    <name type="scientific">Aspergillus nanangensis</name>
    <dbReference type="NCBI Taxonomy" id="2582783"/>
    <lineage>
        <taxon>Eukaryota</taxon>
        <taxon>Fungi</taxon>
        <taxon>Dikarya</taxon>
        <taxon>Ascomycota</taxon>
        <taxon>Pezizomycotina</taxon>
        <taxon>Eurotiomycetes</taxon>
        <taxon>Eurotiomycetidae</taxon>
        <taxon>Eurotiales</taxon>
        <taxon>Aspergillaceae</taxon>
        <taxon>Aspergillus</taxon>
        <taxon>Aspergillus subgen. Circumdati</taxon>
    </lineage>
</organism>
<proteinExistence type="predicted"/>
<dbReference type="Proteomes" id="UP001194746">
    <property type="component" value="Unassembled WGS sequence"/>
</dbReference>
<protein>
    <submittedName>
        <fullName evidence="1">Uncharacterized protein</fullName>
    </submittedName>
</protein>
<evidence type="ECO:0000313" key="1">
    <source>
        <dbReference type="EMBL" id="KAF9884543.1"/>
    </source>
</evidence>
<name>A0AAD4CE09_ASPNN</name>
<reference evidence="1" key="1">
    <citation type="journal article" date="2019" name="Beilstein J. Org. Chem.">
        <title>Nanangenines: drimane sesquiterpenoids as the dominant metabolite cohort of a novel Australian fungus, Aspergillus nanangensis.</title>
        <authorList>
            <person name="Lacey H.J."/>
            <person name="Gilchrist C.L.M."/>
            <person name="Crombie A."/>
            <person name="Kalaitzis J.A."/>
            <person name="Vuong D."/>
            <person name="Rutledge P.J."/>
            <person name="Turner P."/>
            <person name="Pitt J.I."/>
            <person name="Lacey E."/>
            <person name="Chooi Y.H."/>
            <person name="Piggott A.M."/>
        </authorList>
    </citation>
    <scope>NUCLEOTIDE SEQUENCE</scope>
    <source>
        <strain evidence="1">MST-FP2251</strain>
    </source>
</reference>
<reference evidence="1" key="2">
    <citation type="submission" date="2020-02" db="EMBL/GenBank/DDBJ databases">
        <authorList>
            <person name="Gilchrist C.L.M."/>
            <person name="Chooi Y.-H."/>
        </authorList>
    </citation>
    <scope>NUCLEOTIDE SEQUENCE</scope>
    <source>
        <strain evidence="1">MST-FP2251</strain>
    </source>
</reference>